<reference evidence="2" key="1">
    <citation type="submission" date="2022-11" db="UniProtKB">
        <authorList>
            <consortium name="WormBaseParasite"/>
        </authorList>
    </citation>
    <scope>IDENTIFICATION</scope>
</reference>
<name>A0A914CCQ2_9BILA</name>
<proteinExistence type="predicted"/>
<dbReference type="AlphaFoldDB" id="A0A914CCQ2"/>
<dbReference type="Proteomes" id="UP000887540">
    <property type="component" value="Unplaced"/>
</dbReference>
<protein>
    <submittedName>
        <fullName evidence="2">Uncharacterized protein</fullName>
    </submittedName>
</protein>
<organism evidence="1 2">
    <name type="scientific">Acrobeloides nanus</name>
    <dbReference type="NCBI Taxonomy" id="290746"/>
    <lineage>
        <taxon>Eukaryota</taxon>
        <taxon>Metazoa</taxon>
        <taxon>Ecdysozoa</taxon>
        <taxon>Nematoda</taxon>
        <taxon>Chromadorea</taxon>
        <taxon>Rhabditida</taxon>
        <taxon>Tylenchina</taxon>
        <taxon>Cephalobomorpha</taxon>
        <taxon>Cephaloboidea</taxon>
        <taxon>Cephalobidae</taxon>
        <taxon>Acrobeloides</taxon>
    </lineage>
</organism>
<keyword evidence="1" id="KW-1185">Reference proteome</keyword>
<sequence>MENNQVIGSTQFTQNSIIDILIEKDAHFRQSVENSAIKEITTTFNNNAQ</sequence>
<dbReference type="WBParaSite" id="ACRNAN_Path_84.g307.t1">
    <property type="protein sequence ID" value="ACRNAN_Path_84.g307.t1"/>
    <property type="gene ID" value="ACRNAN_Path_84.g307"/>
</dbReference>
<accession>A0A914CCQ2</accession>
<evidence type="ECO:0000313" key="2">
    <source>
        <dbReference type="WBParaSite" id="ACRNAN_Path_84.g307.t1"/>
    </source>
</evidence>
<evidence type="ECO:0000313" key="1">
    <source>
        <dbReference type="Proteomes" id="UP000887540"/>
    </source>
</evidence>